<feature type="region of interest" description="Disordered" evidence="6">
    <location>
        <begin position="227"/>
        <end position="249"/>
    </location>
</feature>
<evidence type="ECO:0000256" key="3">
    <source>
        <dbReference type="ARBA" id="ARBA00023125"/>
    </source>
</evidence>
<keyword evidence="2" id="KW-0805">Transcription regulation</keyword>
<evidence type="ECO:0000256" key="6">
    <source>
        <dbReference type="SAM" id="MobiDB-lite"/>
    </source>
</evidence>
<dbReference type="GO" id="GO:0003700">
    <property type="term" value="F:DNA-binding transcription factor activity"/>
    <property type="evidence" value="ECO:0007669"/>
    <property type="project" value="InterPro"/>
</dbReference>
<sequence>MGTSSWKQRVMKELVDGQESATQLQVLLQKPFSENGSSQFTSVDEHLVKILGSFTESLSLLMMMGSNSNSSESDNNNSQVGSGLVCCDHGSRRSDEDCTESKKRVAVPSLKDRRGCYKRKQNSQSWTIVSSTVEDIYAWRKYGQKDILNAKYPRSYFRCTHKYDKGCKATKQVQKMEDQPGMFQTTYIGNHTCRNVVKAPPMIKTDPESCWESCVVIPESKIATTIKQEPSSMAAAEETPSSTGGGDDDLNNSLWKDLMPYEYSCEPASIVSHVYTSYTDVTSQDGLDIDFGVDSVNFDTYFTV</sequence>
<proteinExistence type="predicted"/>
<dbReference type="Proteomes" id="UP000593562">
    <property type="component" value="Unassembled WGS sequence"/>
</dbReference>
<organism evidence="8 9">
    <name type="scientific">Tripterygium wilfordii</name>
    <name type="common">Thunder God vine</name>
    <dbReference type="NCBI Taxonomy" id="458696"/>
    <lineage>
        <taxon>Eukaryota</taxon>
        <taxon>Viridiplantae</taxon>
        <taxon>Streptophyta</taxon>
        <taxon>Embryophyta</taxon>
        <taxon>Tracheophyta</taxon>
        <taxon>Spermatophyta</taxon>
        <taxon>Magnoliopsida</taxon>
        <taxon>eudicotyledons</taxon>
        <taxon>Gunneridae</taxon>
        <taxon>Pentapetalae</taxon>
        <taxon>rosids</taxon>
        <taxon>fabids</taxon>
        <taxon>Celastrales</taxon>
        <taxon>Celastraceae</taxon>
        <taxon>Tripterygium</taxon>
    </lineage>
</organism>
<gene>
    <name evidence="8" type="ORF">HS088_TW01G00548</name>
</gene>
<keyword evidence="5" id="KW-0539">Nucleus</keyword>
<dbReference type="InterPro" id="IPR044810">
    <property type="entry name" value="WRKY_plant"/>
</dbReference>
<dbReference type="OrthoDB" id="2021064at2759"/>
<evidence type="ECO:0000256" key="2">
    <source>
        <dbReference type="ARBA" id="ARBA00023015"/>
    </source>
</evidence>
<protein>
    <submittedName>
        <fullName evidence="8">WRKY transcription factor 70 family protein</fullName>
    </submittedName>
</protein>
<dbReference type="GO" id="GO:0005634">
    <property type="term" value="C:nucleus"/>
    <property type="evidence" value="ECO:0007669"/>
    <property type="project" value="UniProtKB-SubCell"/>
</dbReference>
<dbReference type="GO" id="GO:0043565">
    <property type="term" value="F:sequence-specific DNA binding"/>
    <property type="evidence" value="ECO:0007669"/>
    <property type="project" value="InterPro"/>
</dbReference>
<keyword evidence="9" id="KW-1185">Reference proteome</keyword>
<evidence type="ECO:0000256" key="1">
    <source>
        <dbReference type="ARBA" id="ARBA00004123"/>
    </source>
</evidence>
<dbReference type="EMBL" id="JAAARO010000001">
    <property type="protein sequence ID" value="KAF5752633.1"/>
    <property type="molecule type" value="Genomic_DNA"/>
</dbReference>
<evidence type="ECO:0000313" key="8">
    <source>
        <dbReference type="EMBL" id="KAF5752633.1"/>
    </source>
</evidence>
<dbReference type="Pfam" id="PF03106">
    <property type="entry name" value="WRKY"/>
    <property type="match status" value="1"/>
</dbReference>
<dbReference type="SMART" id="SM00774">
    <property type="entry name" value="WRKY"/>
    <property type="match status" value="1"/>
</dbReference>
<evidence type="ECO:0000313" key="9">
    <source>
        <dbReference type="Proteomes" id="UP000593562"/>
    </source>
</evidence>
<dbReference type="Gene3D" id="2.20.25.80">
    <property type="entry name" value="WRKY domain"/>
    <property type="match status" value="1"/>
</dbReference>
<dbReference type="InParanoid" id="A0A7J7E279"/>
<keyword evidence="4" id="KW-0804">Transcription</keyword>
<dbReference type="InterPro" id="IPR036576">
    <property type="entry name" value="WRKY_dom_sf"/>
</dbReference>
<dbReference type="FunCoup" id="A0A7J7E279">
    <property type="interactions" value="144"/>
</dbReference>
<dbReference type="PROSITE" id="PS50811">
    <property type="entry name" value="WRKY"/>
    <property type="match status" value="1"/>
</dbReference>
<evidence type="ECO:0000256" key="4">
    <source>
        <dbReference type="ARBA" id="ARBA00023163"/>
    </source>
</evidence>
<dbReference type="SUPFAM" id="SSF118290">
    <property type="entry name" value="WRKY DNA-binding domain"/>
    <property type="match status" value="1"/>
</dbReference>
<dbReference type="PANTHER" id="PTHR31282">
    <property type="entry name" value="WRKY TRANSCRIPTION FACTOR 21-RELATED"/>
    <property type="match status" value="1"/>
</dbReference>
<evidence type="ECO:0000256" key="5">
    <source>
        <dbReference type="ARBA" id="ARBA00023242"/>
    </source>
</evidence>
<accession>A0A7J7E279</accession>
<dbReference type="AlphaFoldDB" id="A0A7J7E279"/>
<comment type="subcellular location">
    <subcellularLocation>
        <location evidence="1">Nucleus</location>
    </subcellularLocation>
</comment>
<evidence type="ECO:0000259" key="7">
    <source>
        <dbReference type="PROSITE" id="PS50811"/>
    </source>
</evidence>
<feature type="domain" description="WRKY" evidence="7">
    <location>
        <begin position="128"/>
        <end position="191"/>
    </location>
</feature>
<keyword evidence="3" id="KW-0238">DNA-binding</keyword>
<name>A0A7J7E279_TRIWF</name>
<dbReference type="InterPro" id="IPR003657">
    <property type="entry name" value="WRKY_dom"/>
</dbReference>
<comment type="caution">
    <text evidence="8">The sequence shown here is derived from an EMBL/GenBank/DDBJ whole genome shotgun (WGS) entry which is preliminary data.</text>
</comment>
<reference evidence="8 9" key="1">
    <citation type="journal article" date="2020" name="Nat. Commun.">
        <title>Genome of Tripterygium wilfordii and identification of cytochrome P450 involved in triptolide biosynthesis.</title>
        <authorList>
            <person name="Tu L."/>
            <person name="Su P."/>
            <person name="Zhang Z."/>
            <person name="Gao L."/>
            <person name="Wang J."/>
            <person name="Hu T."/>
            <person name="Zhou J."/>
            <person name="Zhang Y."/>
            <person name="Zhao Y."/>
            <person name="Liu Y."/>
            <person name="Song Y."/>
            <person name="Tong Y."/>
            <person name="Lu Y."/>
            <person name="Yang J."/>
            <person name="Xu C."/>
            <person name="Jia M."/>
            <person name="Peters R.J."/>
            <person name="Huang L."/>
            <person name="Gao W."/>
        </authorList>
    </citation>
    <scope>NUCLEOTIDE SEQUENCE [LARGE SCALE GENOMIC DNA]</scope>
    <source>
        <strain evidence="9">cv. XIE 37</strain>
        <tissue evidence="8">Leaf</tissue>
    </source>
</reference>